<feature type="compositionally biased region" description="Polar residues" evidence="1">
    <location>
        <begin position="892"/>
        <end position="902"/>
    </location>
</feature>
<organism evidence="2 3">
    <name type="scientific">Bursaphelenchus xylophilus</name>
    <name type="common">Pinewood nematode worm</name>
    <name type="synonym">Aphelenchoides xylophilus</name>
    <dbReference type="NCBI Taxonomy" id="6326"/>
    <lineage>
        <taxon>Eukaryota</taxon>
        <taxon>Metazoa</taxon>
        <taxon>Ecdysozoa</taxon>
        <taxon>Nematoda</taxon>
        <taxon>Chromadorea</taxon>
        <taxon>Rhabditida</taxon>
        <taxon>Tylenchina</taxon>
        <taxon>Tylenchomorpha</taxon>
        <taxon>Aphelenchoidea</taxon>
        <taxon>Aphelenchoididae</taxon>
        <taxon>Bursaphelenchus</taxon>
    </lineage>
</organism>
<evidence type="ECO:0000313" key="3">
    <source>
        <dbReference type="Proteomes" id="UP000659654"/>
    </source>
</evidence>
<feature type="compositionally biased region" description="Polar residues" evidence="1">
    <location>
        <begin position="21"/>
        <end position="38"/>
    </location>
</feature>
<feature type="compositionally biased region" description="Low complexity" evidence="1">
    <location>
        <begin position="750"/>
        <end position="761"/>
    </location>
</feature>
<feature type="region of interest" description="Disordered" evidence="1">
    <location>
        <begin position="428"/>
        <end position="447"/>
    </location>
</feature>
<feature type="region of interest" description="Disordered" evidence="1">
    <location>
        <begin position="560"/>
        <end position="645"/>
    </location>
</feature>
<feature type="region of interest" description="Disordered" evidence="1">
    <location>
        <begin position="513"/>
        <end position="538"/>
    </location>
</feature>
<dbReference type="PANTHER" id="PTHR48125">
    <property type="entry name" value="LP07818P1"/>
    <property type="match status" value="1"/>
</dbReference>
<feature type="compositionally biased region" description="Basic residues" evidence="1">
    <location>
        <begin position="699"/>
        <end position="713"/>
    </location>
</feature>
<feature type="compositionally biased region" description="Pro residues" evidence="1">
    <location>
        <begin position="252"/>
        <end position="266"/>
    </location>
</feature>
<feature type="region of interest" description="Disordered" evidence="1">
    <location>
        <begin position="333"/>
        <end position="375"/>
    </location>
</feature>
<feature type="region of interest" description="Disordered" evidence="1">
    <location>
        <begin position="697"/>
        <end position="902"/>
    </location>
</feature>
<feature type="region of interest" description="Disordered" evidence="1">
    <location>
        <begin position="175"/>
        <end position="197"/>
    </location>
</feature>
<dbReference type="SMR" id="A0A811L3Z3"/>
<comment type="caution">
    <text evidence="2">The sequence shown here is derived from an EMBL/GenBank/DDBJ whole genome shotgun (WGS) entry which is preliminary data.</text>
</comment>
<feature type="compositionally biased region" description="Basic and acidic residues" evidence="1">
    <location>
        <begin position="69"/>
        <end position="84"/>
    </location>
</feature>
<dbReference type="Proteomes" id="UP000659654">
    <property type="component" value="Unassembled WGS sequence"/>
</dbReference>
<keyword evidence="3" id="KW-1185">Reference proteome</keyword>
<proteinExistence type="predicted"/>
<feature type="compositionally biased region" description="Basic and acidic residues" evidence="1">
    <location>
        <begin position="1"/>
        <end position="13"/>
    </location>
</feature>
<dbReference type="Proteomes" id="UP000582659">
    <property type="component" value="Unassembled WGS sequence"/>
</dbReference>
<evidence type="ECO:0000313" key="2">
    <source>
        <dbReference type="EMBL" id="CAD5222437.1"/>
    </source>
</evidence>
<dbReference type="PANTHER" id="PTHR48125:SF12">
    <property type="entry name" value="AT HOOK TRANSCRIPTION FACTOR FAMILY-RELATED"/>
    <property type="match status" value="1"/>
</dbReference>
<dbReference type="AlphaFoldDB" id="A0A811L3Z3"/>
<dbReference type="OrthoDB" id="5849570at2759"/>
<dbReference type="EMBL" id="CAJFDI010000003">
    <property type="protein sequence ID" value="CAD5222437.1"/>
    <property type="molecule type" value="Genomic_DNA"/>
</dbReference>
<gene>
    <name evidence="2" type="ORF">BXYJ_LOCUS7405</name>
</gene>
<evidence type="ECO:0000256" key="1">
    <source>
        <dbReference type="SAM" id="MobiDB-lite"/>
    </source>
</evidence>
<feature type="region of interest" description="Disordered" evidence="1">
    <location>
        <begin position="1039"/>
        <end position="1134"/>
    </location>
</feature>
<feature type="compositionally biased region" description="Basic and acidic residues" evidence="1">
    <location>
        <begin position="838"/>
        <end position="865"/>
    </location>
</feature>
<accession>A0A811L3Z3</accession>
<reference evidence="2" key="1">
    <citation type="submission" date="2020-09" db="EMBL/GenBank/DDBJ databases">
        <authorList>
            <person name="Kikuchi T."/>
        </authorList>
    </citation>
    <scope>NUCLEOTIDE SEQUENCE</scope>
    <source>
        <strain evidence="2">Ka4C1</strain>
    </source>
</reference>
<feature type="compositionally biased region" description="Polar residues" evidence="1">
    <location>
        <begin position="270"/>
        <end position="305"/>
    </location>
</feature>
<protein>
    <submittedName>
        <fullName evidence="2">(pine wood nematode) hypothetical protein</fullName>
    </submittedName>
</protein>
<feature type="compositionally biased region" description="Basic and acidic residues" evidence="1">
    <location>
        <begin position="1071"/>
        <end position="1085"/>
    </location>
</feature>
<dbReference type="EMBL" id="CAJFCV020000003">
    <property type="protein sequence ID" value="CAG9110257.1"/>
    <property type="molecule type" value="Genomic_DNA"/>
</dbReference>
<feature type="compositionally biased region" description="Basic and acidic residues" evidence="1">
    <location>
        <begin position="739"/>
        <end position="749"/>
    </location>
</feature>
<feature type="compositionally biased region" description="Polar residues" evidence="1">
    <location>
        <begin position="817"/>
        <end position="834"/>
    </location>
</feature>
<sequence length="1193" mass="135790">MADSKDYEEKSPSHETVTVAMPSTESQSAQHRSITESAQFKVVTPKYKTGDKISSEINLGGATVSSGHTLRESNGEYRSEHSQEQFKMHVIDPKVNSNAYIPAHTTSSVVKTRTITEDFPSHHNKRSLLNLDPVEQRKFRSVETRPITTNAYLSESVNRHRAAEESKLKQYLKAKEGDANQPWNKPDWPGASQNQESLRELEQIRKSIETLQKEFDREAGPVQSYDNYCLNERYYRQRRLTEYEGYQNYRPMVPPPPPPPPPPPAAKSPNKLQYQPGMTNNLSYTPSTNLPKSSMSQTRPQTASFNGPFFKMEEVSPQDISYNLKYQQNEIDRSSRYVGNGGETVVVWPPNREEEHPRPTSSRSLRDPDRVGEYERQKQLESIAIQQKKQKEQENLAKQFKAAQLQQQRLESRGYDTGRLSAEYKQEYKQATPSPALQSEPGPSPMLRVYETRPISAQSADSANNQPSWRRTYIVEEQEIAARNEIIKSEEVLEREKFDIDLLQRRDTFVEKPETPIQIQRTGRRWEPPPEEPYVWPTASRNDAEFKWVPVVGDPGYKHETNAFIPTPSPPHSPIKGRGTGPLDDVAQRQTRHLVTPQPDGSHRPKSVFKSPRSTPSGGFVPHAPNAVRVARDSPQPTNERRVIQESRYRVINDSRREGEVVNDWEKIYELPPHASTLTEKQPPRRIDVSKRTEMFEKRVRRSHSAHQSRHHSTPLTVITDPHGRKSSHQPIPTIRHSTRSDSYRDEIPSRPSSARSQRAAEIFNEATRPSPPPPSYNRAKRYVVPALPPGRKEKSRSSPPRPPPGNTRRLLGVVQTAASSHQHNRPLSASLQVSAEPRTHDDLEELSRKSRELAERSKSRRSEFKLVGSEIVKTEPEAVPPPPQALKTSPKDQYSPGSVGTTTSAALHQLDRGSEYITDQSSATWQYNTHYNTPFSPRSVVSVNGNRRNDDGLLKIRTSQSVMNISRAEVETKPWPHMPADLDPVPDSPQSTLARQYHAERYSKVNHYNSMPALDTSASARGTTIQIQDEKQQQRVVMQPAEESESRSQLVRQTREVISSGKPRVTETIQRVEERKVTEETERRVLRRERKHRSHRSAHRSHHQSSGHQEAIGWHEGGGTAHRSSSASRGGSYYTAGNGYDRYGGYNPPPPPRDYPVGYHRGYEPTYYHTSYNGYDMPPAYPRRTASATLYH</sequence>
<feature type="compositionally biased region" description="Basic residues" evidence="1">
    <location>
        <begin position="1086"/>
        <end position="1106"/>
    </location>
</feature>
<feature type="region of interest" description="Disordered" evidence="1">
    <location>
        <begin position="247"/>
        <end position="305"/>
    </location>
</feature>
<feature type="compositionally biased region" description="Basic and acidic residues" evidence="1">
    <location>
        <begin position="351"/>
        <end position="375"/>
    </location>
</feature>
<feature type="region of interest" description="Disordered" evidence="1">
    <location>
        <begin position="1"/>
        <end position="38"/>
    </location>
</feature>
<feature type="compositionally biased region" description="Low complexity" evidence="1">
    <location>
        <begin position="1122"/>
        <end position="1134"/>
    </location>
</feature>
<feature type="region of interest" description="Disordered" evidence="1">
    <location>
        <begin position="57"/>
        <end position="84"/>
    </location>
</feature>
<name>A0A811L3Z3_BURXY</name>